<feature type="domain" description="Histidine kinase" evidence="24">
    <location>
        <begin position="900"/>
        <end position="1121"/>
    </location>
</feature>
<evidence type="ECO:0000256" key="12">
    <source>
        <dbReference type="ARBA" id="ARBA00022989"/>
    </source>
</evidence>
<dbReference type="CDD" id="cd00082">
    <property type="entry name" value="HisKA"/>
    <property type="match status" value="1"/>
</dbReference>
<dbReference type="SMART" id="SM00388">
    <property type="entry name" value="HisKA"/>
    <property type="match status" value="1"/>
</dbReference>
<dbReference type="InterPro" id="IPR000014">
    <property type="entry name" value="PAS"/>
</dbReference>
<protein>
    <recommendedName>
        <fullName evidence="18">Virulence sensor protein BvgS</fullName>
        <ecNumber evidence="3">2.7.13.3</ecNumber>
    </recommendedName>
</protein>
<feature type="domain" description="PAS" evidence="26">
    <location>
        <begin position="755"/>
        <end position="828"/>
    </location>
</feature>
<dbReference type="InterPro" id="IPR013656">
    <property type="entry name" value="PAS_4"/>
</dbReference>
<comment type="subcellular location">
    <subcellularLocation>
        <location evidence="2">Cell membrane</location>
        <topology evidence="2">Multi-pass membrane protein</topology>
    </subcellularLocation>
</comment>
<evidence type="ECO:0000256" key="22">
    <source>
        <dbReference type="SAM" id="MobiDB-lite"/>
    </source>
</evidence>
<dbReference type="Pfam" id="PF00072">
    <property type="entry name" value="Response_reg"/>
    <property type="match status" value="1"/>
</dbReference>
<evidence type="ECO:0000256" key="13">
    <source>
        <dbReference type="ARBA" id="ARBA00023012"/>
    </source>
</evidence>
<dbReference type="SUPFAM" id="SSF47226">
    <property type="entry name" value="Histidine-containing phosphotransfer domain, HPT domain"/>
    <property type="match status" value="1"/>
</dbReference>
<evidence type="ECO:0000256" key="20">
    <source>
        <dbReference type="PROSITE-ProRule" id="PRU00169"/>
    </source>
</evidence>
<evidence type="ECO:0000259" key="25">
    <source>
        <dbReference type="PROSITE" id="PS50110"/>
    </source>
</evidence>
<dbReference type="Pfam" id="PF02518">
    <property type="entry name" value="HATPase_c"/>
    <property type="match status" value="1"/>
</dbReference>
<evidence type="ECO:0000256" key="7">
    <source>
        <dbReference type="ARBA" id="ARBA00022692"/>
    </source>
</evidence>
<feature type="domain" description="PAC" evidence="27">
    <location>
        <begin position="830"/>
        <end position="882"/>
    </location>
</feature>
<feature type="domain" description="PAC" evidence="27">
    <location>
        <begin position="701"/>
        <end position="754"/>
    </location>
</feature>
<dbReference type="Gene3D" id="1.10.287.130">
    <property type="match status" value="1"/>
</dbReference>
<dbReference type="SUPFAM" id="SSF55785">
    <property type="entry name" value="PYP-like sensor domain (PAS domain)"/>
    <property type="match status" value="3"/>
</dbReference>
<evidence type="ECO:0000256" key="18">
    <source>
        <dbReference type="ARBA" id="ARBA00070152"/>
    </source>
</evidence>
<dbReference type="GO" id="GO:0000155">
    <property type="term" value="F:phosphorelay sensor kinase activity"/>
    <property type="evidence" value="ECO:0007669"/>
    <property type="project" value="InterPro"/>
</dbReference>
<comment type="function">
    <text evidence="17">Member of the two-component regulatory system BvgS/BvgA. Phosphorylates BvgA via a four-step phosphorelay in response to environmental signals.</text>
</comment>
<keyword evidence="4" id="KW-1003">Cell membrane</keyword>
<feature type="domain" description="HAMP" evidence="28">
    <location>
        <begin position="235"/>
        <end position="288"/>
    </location>
</feature>
<dbReference type="SUPFAM" id="SSF158472">
    <property type="entry name" value="HAMP domain-like"/>
    <property type="match status" value="1"/>
</dbReference>
<evidence type="ECO:0000256" key="4">
    <source>
        <dbReference type="ARBA" id="ARBA00022475"/>
    </source>
</evidence>
<organism evidence="30 31">
    <name type="scientific">Pigmentiphaga aceris</name>
    <dbReference type="NCBI Taxonomy" id="1940612"/>
    <lineage>
        <taxon>Bacteria</taxon>
        <taxon>Pseudomonadati</taxon>
        <taxon>Pseudomonadota</taxon>
        <taxon>Betaproteobacteria</taxon>
        <taxon>Burkholderiales</taxon>
        <taxon>Alcaligenaceae</taxon>
        <taxon>Pigmentiphaga</taxon>
    </lineage>
</organism>
<dbReference type="SMART" id="SM00086">
    <property type="entry name" value="PAC"/>
    <property type="match status" value="3"/>
</dbReference>
<dbReference type="InterPro" id="IPR036097">
    <property type="entry name" value="HisK_dim/P_sf"/>
</dbReference>
<dbReference type="InterPro" id="IPR005467">
    <property type="entry name" value="His_kinase_dom"/>
</dbReference>
<evidence type="ECO:0000256" key="17">
    <source>
        <dbReference type="ARBA" id="ARBA00058004"/>
    </source>
</evidence>
<proteinExistence type="predicted"/>
<dbReference type="FunFam" id="1.10.287.130:FF:000038">
    <property type="entry name" value="Sensory transduction histidine kinase"/>
    <property type="match status" value="1"/>
</dbReference>
<evidence type="ECO:0000256" key="11">
    <source>
        <dbReference type="ARBA" id="ARBA00022840"/>
    </source>
</evidence>
<feature type="domain" description="Response regulatory" evidence="25">
    <location>
        <begin position="1152"/>
        <end position="1268"/>
    </location>
</feature>
<reference evidence="30 31" key="1">
    <citation type="submission" date="2019-08" db="EMBL/GenBank/DDBJ databases">
        <title>Amphibian skin-associated Pigmentiphaga: genome sequence and occurrence across geography and hosts.</title>
        <authorList>
            <person name="Bletz M.C."/>
            <person name="Bunk B."/>
            <person name="Sproeer C."/>
            <person name="Biwer P."/>
            <person name="Reiter S."/>
            <person name="Rabemananjara F.C.E."/>
            <person name="Schulz S."/>
            <person name="Overmann J."/>
            <person name="Vences M."/>
        </authorList>
    </citation>
    <scope>NUCLEOTIDE SEQUENCE [LARGE SCALE GENOMIC DNA]</scope>
    <source>
        <strain evidence="30 31">Mada1488</strain>
    </source>
</reference>
<evidence type="ECO:0000259" key="29">
    <source>
        <dbReference type="PROSITE" id="PS50894"/>
    </source>
</evidence>
<evidence type="ECO:0000259" key="28">
    <source>
        <dbReference type="PROSITE" id="PS50885"/>
    </source>
</evidence>
<dbReference type="PROSITE" id="PS50112">
    <property type="entry name" value="PAS"/>
    <property type="match status" value="2"/>
</dbReference>
<keyword evidence="16" id="KW-0131">Cell cycle</keyword>
<evidence type="ECO:0000256" key="21">
    <source>
        <dbReference type="SAM" id="Coils"/>
    </source>
</evidence>
<dbReference type="Gene3D" id="6.10.340.10">
    <property type="match status" value="1"/>
</dbReference>
<dbReference type="CDD" id="cd17546">
    <property type="entry name" value="REC_hyHK_CKI1_RcsC-like"/>
    <property type="match status" value="1"/>
</dbReference>
<dbReference type="Pfam" id="PF08447">
    <property type="entry name" value="PAS_3"/>
    <property type="match status" value="1"/>
</dbReference>
<evidence type="ECO:0000256" key="10">
    <source>
        <dbReference type="ARBA" id="ARBA00022777"/>
    </source>
</evidence>
<dbReference type="Gene3D" id="1.20.120.160">
    <property type="entry name" value="HPT domain"/>
    <property type="match status" value="1"/>
</dbReference>
<feature type="region of interest" description="Disordered" evidence="22">
    <location>
        <begin position="134"/>
        <end position="161"/>
    </location>
</feature>
<comment type="catalytic activity">
    <reaction evidence="1">
        <text>ATP + protein L-histidine = ADP + protein N-phospho-L-histidine.</text>
        <dbReference type="EC" id="2.7.13.3"/>
    </reaction>
</comment>
<dbReference type="SUPFAM" id="SSF52172">
    <property type="entry name" value="CheY-like"/>
    <property type="match status" value="1"/>
</dbReference>
<dbReference type="PROSITE" id="PS50113">
    <property type="entry name" value="PAC"/>
    <property type="match status" value="2"/>
</dbReference>
<evidence type="ECO:0000256" key="14">
    <source>
        <dbReference type="ARBA" id="ARBA00023026"/>
    </source>
</evidence>
<gene>
    <name evidence="30" type="ORF">FXN63_10635</name>
</gene>
<keyword evidence="15 23" id="KW-0472">Membrane</keyword>
<feature type="modified residue" description="Phosphohistidine" evidence="19">
    <location>
        <position position="1349"/>
    </location>
</feature>
<keyword evidence="14" id="KW-0843">Virulence</keyword>
<dbReference type="Gene3D" id="3.30.450.40">
    <property type="match status" value="1"/>
</dbReference>
<dbReference type="InterPro" id="IPR035965">
    <property type="entry name" value="PAS-like_dom_sf"/>
</dbReference>
<dbReference type="SUPFAM" id="SSF55874">
    <property type="entry name" value="ATPase domain of HSP90 chaperone/DNA topoisomerase II/histidine kinase"/>
    <property type="match status" value="1"/>
</dbReference>
<evidence type="ECO:0000313" key="31">
    <source>
        <dbReference type="Proteomes" id="UP000325161"/>
    </source>
</evidence>
<dbReference type="Pfam" id="PF00672">
    <property type="entry name" value="HAMP"/>
    <property type="match status" value="1"/>
</dbReference>
<feature type="modified residue" description="4-aspartylphosphate" evidence="20">
    <location>
        <position position="1201"/>
    </location>
</feature>
<evidence type="ECO:0000256" key="1">
    <source>
        <dbReference type="ARBA" id="ARBA00000085"/>
    </source>
</evidence>
<dbReference type="SMART" id="SM00448">
    <property type="entry name" value="REC"/>
    <property type="match status" value="1"/>
</dbReference>
<keyword evidence="13" id="KW-0902">Two-component regulatory system</keyword>
<dbReference type="InterPro" id="IPR003018">
    <property type="entry name" value="GAF"/>
</dbReference>
<evidence type="ECO:0000256" key="5">
    <source>
        <dbReference type="ARBA" id="ARBA00022553"/>
    </source>
</evidence>
<evidence type="ECO:0000256" key="19">
    <source>
        <dbReference type="PROSITE-ProRule" id="PRU00110"/>
    </source>
</evidence>
<dbReference type="CDD" id="cd00130">
    <property type="entry name" value="PAS"/>
    <property type="match status" value="2"/>
</dbReference>
<dbReference type="PROSITE" id="PS50109">
    <property type="entry name" value="HIS_KIN"/>
    <property type="match status" value="1"/>
</dbReference>
<dbReference type="PANTHER" id="PTHR45339:SF1">
    <property type="entry name" value="HYBRID SIGNAL TRANSDUCTION HISTIDINE KINASE J"/>
    <property type="match status" value="1"/>
</dbReference>
<keyword evidence="8" id="KW-0732">Signal</keyword>
<evidence type="ECO:0000259" key="27">
    <source>
        <dbReference type="PROSITE" id="PS50113"/>
    </source>
</evidence>
<dbReference type="InterPro" id="IPR013655">
    <property type="entry name" value="PAS_fold_3"/>
</dbReference>
<dbReference type="Proteomes" id="UP000325161">
    <property type="component" value="Chromosome"/>
</dbReference>
<dbReference type="KEGG" id="pacr:FXN63_10635"/>
<evidence type="ECO:0000256" key="23">
    <source>
        <dbReference type="SAM" id="Phobius"/>
    </source>
</evidence>
<dbReference type="FunFam" id="3.30.565.10:FF:000010">
    <property type="entry name" value="Sensor histidine kinase RcsC"/>
    <property type="match status" value="1"/>
</dbReference>
<keyword evidence="12 23" id="KW-1133">Transmembrane helix</keyword>
<dbReference type="InterPro" id="IPR036641">
    <property type="entry name" value="HPT_dom_sf"/>
</dbReference>
<dbReference type="InterPro" id="IPR013767">
    <property type="entry name" value="PAS_fold"/>
</dbReference>
<dbReference type="EC" id="2.7.13.3" evidence="3"/>
<dbReference type="PROSITE" id="PS50885">
    <property type="entry name" value="HAMP"/>
    <property type="match status" value="1"/>
</dbReference>
<name>A0A5C0AXT5_9BURK</name>
<dbReference type="PROSITE" id="PS50110">
    <property type="entry name" value="RESPONSE_REGULATORY"/>
    <property type="match status" value="1"/>
</dbReference>
<evidence type="ECO:0000256" key="15">
    <source>
        <dbReference type="ARBA" id="ARBA00023136"/>
    </source>
</evidence>
<keyword evidence="5 20" id="KW-0597">Phosphoprotein</keyword>
<dbReference type="InterPro" id="IPR000700">
    <property type="entry name" value="PAS-assoc_C"/>
</dbReference>
<evidence type="ECO:0000256" key="2">
    <source>
        <dbReference type="ARBA" id="ARBA00004651"/>
    </source>
</evidence>
<dbReference type="InterPro" id="IPR001789">
    <property type="entry name" value="Sig_transdc_resp-reg_receiver"/>
</dbReference>
<keyword evidence="21" id="KW-0175">Coiled coil</keyword>
<evidence type="ECO:0000256" key="6">
    <source>
        <dbReference type="ARBA" id="ARBA00022679"/>
    </source>
</evidence>
<dbReference type="CDD" id="cd06225">
    <property type="entry name" value="HAMP"/>
    <property type="match status" value="1"/>
</dbReference>
<dbReference type="InterPro" id="IPR029016">
    <property type="entry name" value="GAF-like_dom_sf"/>
</dbReference>
<accession>A0A5C0AXT5</accession>
<dbReference type="InterPro" id="IPR011006">
    <property type="entry name" value="CheY-like_superfamily"/>
</dbReference>
<evidence type="ECO:0000313" key="30">
    <source>
        <dbReference type="EMBL" id="QEI06243.1"/>
    </source>
</evidence>
<dbReference type="InterPro" id="IPR036890">
    <property type="entry name" value="HATPase_C_sf"/>
</dbReference>
<dbReference type="SUPFAM" id="SSF55781">
    <property type="entry name" value="GAF domain-like"/>
    <property type="match status" value="1"/>
</dbReference>
<feature type="transmembrane region" description="Helical" evidence="23">
    <location>
        <begin position="6"/>
        <end position="26"/>
    </location>
</feature>
<dbReference type="SMART" id="SM00091">
    <property type="entry name" value="PAS"/>
    <property type="match status" value="2"/>
</dbReference>
<keyword evidence="31" id="KW-1185">Reference proteome</keyword>
<dbReference type="Gene3D" id="3.30.450.20">
    <property type="entry name" value="PAS domain"/>
    <property type="match status" value="3"/>
</dbReference>
<feature type="transmembrane region" description="Helical" evidence="23">
    <location>
        <begin position="213"/>
        <end position="235"/>
    </location>
</feature>
<dbReference type="CDD" id="cd16922">
    <property type="entry name" value="HATPase_EvgS-ArcB-TorS-like"/>
    <property type="match status" value="1"/>
</dbReference>
<keyword evidence="11" id="KW-0067">ATP-binding</keyword>
<dbReference type="InterPro" id="IPR003594">
    <property type="entry name" value="HATPase_dom"/>
</dbReference>
<dbReference type="Gene3D" id="3.30.565.10">
    <property type="entry name" value="Histidine kinase-like ATPase, C-terminal domain"/>
    <property type="match status" value="1"/>
</dbReference>
<dbReference type="Pfam" id="PF13185">
    <property type="entry name" value="GAF_2"/>
    <property type="match status" value="1"/>
</dbReference>
<dbReference type="Gene3D" id="3.40.50.2300">
    <property type="match status" value="1"/>
</dbReference>
<dbReference type="RefSeq" id="WP_148814653.1">
    <property type="nucleotide sequence ID" value="NZ_CP043046.1"/>
</dbReference>
<dbReference type="PANTHER" id="PTHR45339">
    <property type="entry name" value="HYBRID SIGNAL TRANSDUCTION HISTIDINE KINASE J"/>
    <property type="match status" value="1"/>
</dbReference>
<feature type="domain" description="PAS" evidence="26">
    <location>
        <begin position="488"/>
        <end position="563"/>
    </location>
</feature>
<keyword evidence="9" id="KW-0547">Nucleotide-binding</keyword>
<keyword evidence="7 23" id="KW-0812">Transmembrane</keyword>
<feature type="coiled-coil region" evidence="21">
    <location>
        <begin position="454"/>
        <end position="491"/>
    </location>
</feature>
<dbReference type="SUPFAM" id="SSF47384">
    <property type="entry name" value="Homodimeric domain of signal transducing histidine kinase"/>
    <property type="match status" value="1"/>
</dbReference>
<evidence type="ECO:0000259" key="26">
    <source>
        <dbReference type="PROSITE" id="PS50112"/>
    </source>
</evidence>
<dbReference type="Pfam" id="PF08448">
    <property type="entry name" value="PAS_4"/>
    <property type="match status" value="1"/>
</dbReference>
<dbReference type="SMART" id="SM00304">
    <property type="entry name" value="HAMP"/>
    <property type="match status" value="1"/>
</dbReference>
<dbReference type="InterPro" id="IPR003660">
    <property type="entry name" value="HAMP_dom"/>
</dbReference>
<dbReference type="InterPro" id="IPR003661">
    <property type="entry name" value="HisK_dim/P_dom"/>
</dbReference>
<dbReference type="InterPro" id="IPR004358">
    <property type="entry name" value="Sig_transdc_His_kin-like_C"/>
</dbReference>
<dbReference type="Pfam" id="PF01627">
    <property type="entry name" value="Hpt"/>
    <property type="match status" value="1"/>
</dbReference>
<evidence type="ECO:0000256" key="16">
    <source>
        <dbReference type="ARBA" id="ARBA00023306"/>
    </source>
</evidence>
<dbReference type="InterPro" id="IPR008207">
    <property type="entry name" value="Sig_transdc_His_kin_Hpt_dom"/>
</dbReference>
<dbReference type="Pfam" id="PF00989">
    <property type="entry name" value="PAS"/>
    <property type="match status" value="1"/>
</dbReference>
<evidence type="ECO:0000256" key="9">
    <source>
        <dbReference type="ARBA" id="ARBA00022741"/>
    </source>
</evidence>
<sequence>MSIQRLIQVAFIPLLLAILLSWWMVLRIADNQQTLTEFSSQRIKIQSLGAELRAHSRDLVRLARAYVVTREARYKQEYEQLVAAHAGKAPRADGSTIAFNDLLRKHGFAPDELRLLEEANRLADELNRTERRAFRAVGHNDGNQRTDEATPDSTTGAVPDLASTDPVPLLFNPVYEASADAVQDAIDAFNARTEARMTETFAKVSAQTRWDMAAVFGSLALLGAALIGTYFAGLYRLSRPLGRLQTSISRIAEGQLDIAIPYPDRPDELGDIARGLQRLREVYQRLEDQRWVKNQVAIISTQLQQAEHADELARVFLTRLAPLLNISHGAVYLHDEERAQLYLLHGYGLDANRQSEAPIAFGQGLVGQAAMDRQPIVLQHVPPHYAFGSATGSSVPDTLHFIPLALNKRLFGVVEFAVVGTLTERAQTLLDELLPVMTLNMAIQERTEKAWRLLEETREQSDKLAAQTNDLEEQTAELEAQKIQLEEAEAWYRSVIESAPYGMLVATADGDIMLSNPVLDSIFGYTSGELLAMNVEALIPQIMPRTGESFREDCLRHGALTTSAKSRDIQGVRKDGSHVLLSVGLAFLPGMGNQEAYVCVSIVDVSEHRAMEAQIHHSNFMADHALALTRAGYWHIPMQTPDYFLSSSRIASIYGEQADTPDFRYRIEEDWIAHVAAVSPDDAVKLRRLLASLRAGDIERYEARYPMQRPNDGAVVWLQTAGFSIRDSNGTVIDIYGVSQDITASKRAQLALDEQLAFQKVLFNVIPYPVFVKGADGRFSAFNQAYDAYFGIDTTPLLGKEVLDLDYLPEADRRIYHDEDRRLILEGGSVRREAVFQRPDGHLHHALYWCSGFQLGDGSPGGVVGTFVDISEQKEAERLIQQAKESADAASQAKGNFLANMSHEIRTPMNAIIGMSHLASETDLDQTQRSYIERIQQSGQHLLGVLNDILDFSKIEAGKLSVETTVLDLDDVLSGVADLMADKASDKGLEFILNVAPDVPRSLIGDPLRLGQVLINYVNNAVKFTQRGEIEICVHPHETGDTHAVLRFEVRDTGIGLTPEQQAQLFQSFQQADTSTTRKYGGTGLGLAISRSLAELMGGTVGVRSVAGQGSTFWFTARLGISQDAEAADAAQDLTTSPTQHASEIDGLAGVRVLLVEDNELNQEVARLLLEHVGMSVDIAGNGAIAVERVQQHAYDLVLMDLQMPVMDGLSATTAIRQMKPLDDLPIIAMTANVRDADRQRCLDVGMVDFIAKPFEPTVLLATLARWTGNHVARPDRVSTAAPEIVSLPASIHQLTGVDVSLGLRRVMGKSDFYLSMLRKFASGHQTTAHALRTAFAAGEWATTEHIAHTLLSSAGNIGAVSLQTAAASLENQLRHAPPTGGSADASLHAHVDTVVSMLQTLVDQLDQALSMPSTSTDHIADRPALVRVCRDLANYLRQDDAEALELFDLHHALLRTAFGTDYPRIATAMRSYDFAAALAFLHEACAALAIALEDAET</sequence>
<dbReference type="EMBL" id="CP043046">
    <property type="protein sequence ID" value="QEI06243.1"/>
    <property type="molecule type" value="Genomic_DNA"/>
</dbReference>
<dbReference type="SMART" id="SM00387">
    <property type="entry name" value="HATPase_c"/>
    <property type="match status" value="1"/>
</dbReference>
<dbReference type="GO" id="GO:0005524">
    <property type="term" value="F:ATP binding"/>
    <property type="evidence" value="ECO:0007669"/>
    <property type="project" value="UniProtKB-KW"/>
</dbReference>
<dbReference type="Pfam" id="PF00512">
    <property type="entry name" value="HisKA"/>
    <property type="match status" value="1"/>
</dbReference>
<dbReference type="InterPro" id="IPR001610">
    <property type="entry name" value="PAC"/>
</dbReference>
<evidence type="ECO:0000259" key="24">
    <source>
        <dbReference type="PROSITE" id="PS50109"/>
    </source>
</evidence>
<dbReference type="OrthoDB" id="8670869at2"/>
<dbReference type="GO" id="GO:0006355">
    <property type="term" value="P:regulation of DNA-templated transcription"/>
    <property type="evidence" value="ECO:0007669"/>
    <property type="project" value="InterPro"/>
</dbReference>
<feature type="domain" description="HPt" evidence="29">
    <location>
        <begin position="1310"/>
        <end position="1413"/>
    </location>
</feature>
<dbReference type="GO" id="GO:0005886">
    <property type="term" value="C:plasma membrane"/>
    <property type="evidence" value="ECO:0007669"/>
    <property type="project" value="UniProtKB-SubCell"/>
</dbReference>
<evidence type="ECO:0000256" key="8">
    <source>
        <dbReference type="ARBA" id="ARBA00022729"/>
    </source>
</evidence>
<keyword evidence="6" id="KW-0808">Transferase</keyword>
<dbReference type="PROSITE" id="PS50894">
    <property type="entry name" value="HPT"/>
    <property type="match status" value="1"/>
</dbReference>
<dbReference type="NCBIfam" id="TIGR00229">
    <property type="entry name" value="sensory_box"/>
    <property type="match status" value="3"/>
</dbReference>
<keyword evidence="10" id="KW-0418">Kinase</keyword>
<dbReference type="PRINTS" id="PR00344">
    <property type="entry name" value="BCTRLSENSOR"/>
</dbReference>
<evidence type="ECO:0000256" key="3">
    <source>
        <dbReference type="ARBA" id="ARBA00012438"/>
    </source>
</evidence>